<evidence type="ECO:0000256" key="10">
    <source>
        <dbReference type="ARBA" id="ARBA00042072"/>
    </source>
</evidence>
<dbReference type="InterPro" id="IPR002178">
    <property type="entry name" value="PTS_EIIA_type-2_dom"/>
</dbReference>
<dbReference type="GO" id="GO:0016301">
    <property type="term" value="F:kinase activity"/>
    <property type="evidence" value="ECO:0007669"/>
    <property type="project" value="UniProtKB-KW"/>
</dbReference>
<dbReference type="PANTHER" id="PTHR36203:SF1">
    <property type="entry name" value="ASCORBATE-SPECIFIC PTS SYSTEM EIIA COMPONENT"/>
    <property type="match status" value="1"/>
</dbReference>
<protein>
    <recommendedName>
        <fullName evidence="9">Ascorbate-specific PTS system EIIA component</fullName>
    </recommendedName>
    <alternativeName>
        <fullName evidence="10">Ascorbate-specific phosphotransferase enzyme IIA component</fullName>
    </alternativeName>
</protein>
<dbReference type="RefSeq" id="WP_123824418.1">
    <property type="nucleotide sequence ID" value="NZ_RKMF01000003.1"/>
</dbReference>
<dbReference type="Pfam" id="PF00359">
    <property type="entry name" value="PTS_EIIA_2"/>
    <property type="match status" value="1"/>
</dbReference>
<comment type="function">
    <text evidence="8">The phosphoenolpyruvate-dependent sugar phosphotransferase system (sugar PTS), a major carbohydrate active transport system, catalyzes the phosphorylation of incoming sugar substrates concomitantly with their translocation across the cell membrane. The enzyme II UlaABC PTS system is involved in ascorbate transport.</text>
</comment>
<proteinExistence type="predicted"/>
<evidence type="ECO:0000313" key="12">
    <source>
        <dbReference type="EMBL" id="ROZ64319.1"/>
    </source>
</evidence>
<dbReference type="Gene3D" id="3.40.930.10">
    <property type="entry name" value="Mannitol-specific EII, Chain A"/>
    <property type="match status" value="1"/>
</dbReference>
<evidence type="ECO:0000259" key="11">
    <source>
        <dbReference type="PROSITE" id="PS51094"/>
    </source>
</evidence>
<keyword evidence="12" id="KW-0762">Sugar transport</keyword>
<dbReference type="SUPFAM" id="SSF55804">
    <property type="entry name" value="Phoshotransferase/anion transport protein"/>
    <property type="match status" value="1"/>
</dbReference>
<sequence length="147" mass="15841">MATLHELVTPDSIRLDVRAADWHDAMRTVGEVLVSAGISDDSYTESMIHNVEEHGPYIVVSPGFAFAHARANDDVHHTGMAWIRLAEPVEFGHESNDPVTLIASLAAMNSSSHIAATQQLATLMADPTKRTALATAATPEQFHAALM</sequence>
<keyword evidence="7" id="KW-0418">Kinase</keyword>
<gene>
    <name evidence="12" type="ORF">EDL96_03405</name>
</gene>
<dbReference type="AlphaFoldDB" id="A0A3N3ZV07"/>
<keyword evidence="3" id="KW-0963">Cytoplasm</keyword>
<keyword evidence="13" id="KW-1185">Reference proteome</keyword>
<keyword evidence="5" id="KW-0808">Transferase</keyword>
<dbReference type="PROSITE" id="PS51094">
    <property type="entry name" value="PTS_EIIA_TYPE_2"/>
    <property type="match status" value="1"/>
</dbReference>
<comment type="subcellular location">
    <subcellularLocation>
        <location evidence="1">Cytoplasm</location>
    </subcellularLocation>
</comment>
<dbReference type="InterPro" id="IPR051351">
    <property type="entry name" value="Ascorbate-PTS_EIIA_comp"/>
</dbReference>
<evidence type="ECO:0000256" key="6">
    <source>
        <dbReference type="ARBA" id="ARBA00022683"/>
    </source>
</evidence>
<evidence type="ECO:0000256" key="7">
    <source>
        <dbReference type="ARBA" id="ARBA00022777"/>
    </source>
</evidence>
<dbReference type="InterPro" id="IPR016152">
    <property type="entry name" value="PTrfase/Anion_transptr"/>
</dbReference>
<evidence type="ECO:0000256" key="8">
    <source>
        <dbReference type="ARBA" id="ARBA00037387"/>
    </source>
</evidence>
<evidence type="ECO:0000256" key="2">
    <source>
        <dbReference type="ARBA" id="ARBA00022448"/>
    </source>
</evidence>
<dbReference type="GO" id="GO:0005737">
    <property type="term" value="C:cytoplasm"/>
    <property type="evidence" value="ECO:0007669"/>
    <property type="project" value="UniProtKB-SubCell"/>
</dbReference>
<comment type="caution">
    <text evidence="12">The sequence shown here is derived from an EMBL/GenBank/DDBJ whole genome shotgun (WGS) entry which is preliminary data.</text>
</comment>
<dbReference type="GO" id="GO:0009401">
    <property type="term" value="P:phosphoenolpyruvate-dependent sugar phosphotransferase system"/>
    <property type="evidence" value="ECO:0007669"/>
    <property type="project" value="UniProtKB-KW"/>
</dbReference>
<dbReference type="OrthoDB" id="1634238at2"/>
<evidence type="ECO:0000313" key="13">
    <source>
        <dbReference type="Proteomes" id="UP000270616"/>
    </source>
</evidence>
<evidence type="ECO:0000256" key="1">
    <source>
        <dbReference type="ARBA" id="ARBA00004496"/>
    </source>
</evidence>
<reference evidence="12 13" key="1">
    <citation type="submission" date="2018-10" db="EMBL/GenBank/DDBJ databases">
        <title>Kocuria sp. M5W7-7, whole genome shotgun sequence.</title>
        <authorList>
            <person name="Tuo L."/>
        </authorList>
    </citation>
    <scope>NUCLEOTIDE SEQUENCE [LARGE SCALE GENOMIC DNA]</scope>
    <source>
        <strain evidence="12 13">M5W7-7</strain>
    </source>
</reference>
<name>A0A3N3ZV07_9MICC</name>
<keyword evidence="4" id="KW-0597">Phosphoprotein</keyword>
<evidence type="ECO:0000256" key="4">
    <source>
        <dbReference type="ARBA" id="ARBA00022553"/>
    </source>
</evidence>
<organism evidence="12 13">
    <name type="scientific">Kocuria soli</name>
    <dbReference type="NCBI Taxonomy" id="2485125"/>
    <lineage>
        <taxon>Bacteria</taxon>
        <taxon>Bacillati</taxon>
        <taxon>Actinomycetota</taxon>
        <taxon>Actinomycetes</taxon>
        <taxon>Micrococcales</taxon>
        <taxon>Micrococcaceae</taxon>
        <taxon>Kocuria</taxon>
    </lineage>
</organism>
<dbReference type="EMBL" id="RKMF01000003">
    <property type="protein sequence ID" value="ROZ64319.1"/>
    <property type="molecule type" value="Genomic_DNA"/>
</dbReference>
<dbReference type="PANTHER" id="PTHR36203">
    <property type="entry name" value="ASCORBATE-SPECIFIC PTS SYSTEM EIIA COMPONENT"/>
    <property type="match status" value="1"/>
</dbReference>
<accession>A0A3N3ZV07</accession>
<dbReference type="Proteomes" id="UP000270616">
    <property type="component" value="Unassembled WGS sequence"/>
</dbReference>
<evidence type="ECO:0000256" key="3">
    <source>
        <dbReference type="ARBA" id="ARBA00022490"/>
    </source>
</evidence>
<keyword evidence="6" id="KW-0598">Phosphotransferase system</keyword>
<feature type="domain" description="PTS EIIA type-2" evidence="11">
    <location>
        <begin position="6"/>
        <end position="147"/>
    </location>
</feature>
<evidence type="ECO:0000256" key="9">
    <source>
        <dbReference type="ARBA" id="ARBA00041175"/>
    </source>
</evidence>
<evidence type="ECO:0000256" key="5">
    <source>
        <dbReference type="ARBA" id="ARBA00022679"/>
    </source>
</evidence>
<keyword evidence="2" id="KW-0813">Transport</keyword>